<evidence type="ECO:0000256" key="2">
    <source>
        <dbReference type="ARBA" id="ARBA00022801"/>
    </source>
</evidence>
<protein>
    <submittedName>
        <fullName evidence="5">Peptidase</fullName>
    </submittedName>
</protein>
<dbReference type="SUPFAM" id="SSF141986">
    <property type="entry name" value="LD-carboxypeptidase A C-terminal domain-like"/>
    <property type="match status" value="1"/>
</dbReference>
<organism evidence="5 6">
    <name type="scientific">Corynebacterium aquilae DSM 44791</name>
    <dbReference type="NCBI Taxonomy" id="1431546"/>
    <lineage>
        <taxon>Bacteria</taxon>
        <taxon>Bacillati</taxon>
        <taxon>Actinomycetota</taxon>
        <taxon>Actinomycetes</taxon>
        <taxon>Mycobacteriales</taxon>
        <taxon>Corynebacteriaceae</taxon>
        <taxon>Corynebacterium</taxon>
    </lineage>
</organism>
<dbReference type="AlphaFoldDB" id="A0A1L7CDP2"/>
<evidence type="ECO:0000256" key="1">
    <source>
        <dbReference type="ARBA" id="ARBA00010233"/>
    </source>
</evidence>
<dbReference type="PANTHER" id="PTHR30237">
    <property type="entry name" value="MURAMOYLTETRAPEPTIDE CARBOXYPEPTIDASE"/>
    <property type="match status" value="1"/>
</dbReference>
<feature type="domain" description="LD-carboxypeptidase C-terminal" evidence="4">
    <location>
        <begin position="192"/>
        <end position="321"/>
    </location>
</feature>
<dbReference type="InterPro" id="IPR040921">
    <property type="entry name" value="Peptidase_S66C"/>
</dbReference>
<dbReference type="PANTHER" id="PTHR30237:SF4">
    <property type="entry name" value="LD-CARBOXYPEPTIDASE C-TERMINAL DOMAIN-CONTAINING PROTEIN"/>
    <property type="match status" value="1"/>
</dbReference>
<evidence type="ECO:0000313" key="5">
    <source>
        <dbReference type="EMBL" id="APT83982.1"/>
    </source>
</evidence>
<dbReference type="KEGG" id="caqu:CAQU_01620"/>
<accession>A0A1L7CDP2</accession>
<dbReference type="InterPro" id="IPR027478">
    <property type="entry name" value="LdcA_N"/>
</dbReference>
<keyword evidence="2" id="KW-0378">Hydrolase</keyword>
<evidence type="ECO:0000313" key="6">
    <source>
        <dbReference type="Proteomes" id="UP000185478"/>
    </source>
</evidence>
<dbReference type="InterPro" id="IPR040449">
    <property type="entry name" value="Peptidase_S66_N"/>
</dbReference>
<proteinExistence type="inferred from homology"/>
<dbReference type="Gene3D" id="3.40.50.10740">
    <property type="entry name" value="Class I glutamine amidotransferase-like"/>
    <property type="match status" value="1"/>
</dbReference>
<name>A0A1L7CDP2_9CORY</name>
<gene>
    <name evidence="5" type="ORF">CAQU_01620</name>
</gene>
<keyword evidence="6" id="KW-1185">Reference proteome</keyword>
<dbReference type="RefSeq" id="WP_075724633.1">
    <property type="nucleotide sequence ID" value="NZ_CP009245.1"/>
</dbReference>
<dbReference type="EMBL" id="CP009245">
    <property type="protein sequence ID" value="APT83982.1"/>
    <property type="molecule type" value="Genomic_DNA"/>
</dbReference>
<dbReference type="Proteomes" id="UP000185478">
    <property type="component" value="Chromosome"/>
</dbReference>
<dbReference type="Pfam" id="PF17676">
    <property type="entry name" value="Peptidase_S66C"/>
    <property type="match status" value="1"/>
</dbReference>
<dbReference type="STRING" id="1431546.CAQU_01620"/>
<dbReference type="OrthoDB" id="9807329at2"/>
<dbReference type="Gene3D" id="3.50.30.60">
    <property type="entry name" value="LD-carboxypeptidase A C-terminal domain-like"/>
    <property type="match status" value="1"/>
</dbReference>
<dbReference type="InterPro" id="IPR029062">
    <property type="entry name" value="Class_I_gatase-like"/>
</dbReference>
<sequence>MKIAILSPSFAAAGAFSDVHEQAMRRLKDLGFEPVEFPTTRVVGSSPEDRARDFTAAFADPDIAAVVAVIGGDDQVTVVPFVDDEVIRANPKPFLGYSDNTSLHNHLWQLGVHSFYGGSSQVQIGPGPGIDPEHLASFLAAVRDGGRIEITPVAMSEDFGVDWNDPRCLTEFGTRTPARSWRWRGAPTCVAGPTWGGCFEVIDQLAMAGRLPRLEQLEGHIVLLEAAETLTPPDQIMRRVRALGEWGLFNVAAGVMIASPPVSSLEVVPDPEQQERNWHAQCDVVFEQLQRYNPDLPAVFGVPFGHTRPQWILPYGGQVTLDGESRKIFADYDLPYPRLKG</sequence>
<evidence type="ECO:0000259" key="4">
    <source>
        <dbReference type="Pfam" id="PF17676"/>
    </source>
</evidence>
<dbReference type="Pfam" id="PF02016">
    <property type="entry name" value="Peptidase_S66"/>
    <property type="match status" value="1"/>
</dbReference>
<dbReference type="InterPro" id="IPR027461">
    <property type="entry name" value="Carboxypeptidase_A_C_sf"/>
</dbReference>
<dbReference type="GO" id="GO:0016787">
    <property type="term" value="F:hydrolase activity"/>
    <property type="evidence" value="ECO:0007669"/>
    <property type="project" value="UniProtKB-KW"/>
</dbReference>
<feature type="domain" description="LD-carboxypeptidase N-terminal" evidence="3">
    <location>
        <begin position="3"/>
        <end position="117"/>
    </location>
</feature>
<dbReference type="SUPFAM" id="SSF52317">
    <property type="entry name" value="Class I glutamine amidotransferase-like"/>
    <property type="match status" value="1"/>
</dbReference>
<reference evidence="5 6" key="1">
    <citation type="submission" date="2014-08" db="EMBL/GenBank/DDBJ databases">
        <title>Complete genome sequence of Corynebacterium aquilae S-613T(T) (=DSM 44791(T)), isolated from the choana of a healthy golden eagle.</title>
        <authorList>
            <person name="Ruckert C."/>
            <person name="Albersmeier A."/>
            <person name="Winkler A."/>
            <person name="Kalinowski J."/>
        </authorList>
    </citation>
    <scope>NUCLEOTIDE SEQUENCE [LARGE SCALE GENOMIC DNA]</scope>
    <source>
        <strain evidence="5 6">S-613</strain>
    </source>
</reference>
<dbReference type="InterPro" id="IPR003507">
    <property type="entry name" value="S66_fam"/>
</dbReference>
<evidence type="ECO:0000259" key="3">
    <source>
        <dbReference type="Pfam" id="PF02016"/>
    </source>
</evidence>
<comment type="similarity">
    <text evidence="1">Belongs to the peptidase S66 family.</text>
</comment>
<dbReference type="CDD" id="cd07062">
    <property type="entry name" value="Peptidase_S66_mccF_like"/>
    <property type="match status" value="1"/>
</dbReference>